<dbReference type="Proteomes" id="UP000198949">
    <property type="component" value="Unassembled WGS sequence"/>
</dbReference>
<organism evidence="6 7">
    <name type="scientific">Glycomyces harbinensis</name>
    <dbReference type="NCBI Taxonomy" id="58114"/>
    <lineage>
        <taxon>Bacteria</taxon>
        <taxon>Bacillati</taxon>
        <taxon>Actinomycetota</taxon>
        <taxon>Actinomycetes</taxon>
        <taxon>Glycomycetales</taxon>
        <taxon>Glycomycetaceae</taxon>
        <taxon>Glycomyces</taxon>
    </lineage>
</organism>
<dbReference type="Pfam" id="PF03704">
    <property type="entry name" value="BTAD"/>
    <property type="match status" value="2"/>
</dbReference>
<dbReference type="PRINTS" id="PR00364">
    <property type="entry name" value="DISEASERSIST"/>
</dbReference>
<dbReference type="SUPFAM" id="SSF52540">
    <property type="entry name" value="P-loop containing nucleoside triphosphate hydrolases"/>
    <property type="match status" value="1"/>
</dbReference>
<dbReference type="InterPro" id="IPR011990">
    <property type="entry name" value="TPR-like_helical_dom_sf"/>
</dbReference>
<dbReference type="GO" id="GO:0006355">
    <property type="term" value="P:regulation of DNA-templated transcription"/>
    <property type="evidence" value="ECO:0007669"/>
    <property type="project" value="InterPro"/>
</dbReference>
<dbReference type="SMART" id="SM01043">
    <property type="entry name" value="BTAD"/>
    <property type="match status" value="1"/>
</dbReference>
<dbReference type="SUPFAM" id="SSF46894">
    <property type="entry name" value="C-terminal effector domain of the bipartite response regulators"/>
    <property type="match status" value="1"/>
</dbReference>
<dbReference type="OrthoDB" id="9812579at2"/>
<evidence type="ECO:0000256" key="3">
    <source>
        <dbReference type="PROSITE-ProRule" id="PRU01091"/>
    </source>
</evidence>
<feature type="compositionally biased region" description="Low complexity" evidence="4">
    <location>
        <begin position="169"/>
        <end position="179"/>
    </location>
</feature>
<keyword evidence="2 3" id="KW-0238">DNA-binding</keyword>
<dbReference type="InterPro" id="IPR005158">
    <property type="entry name" value="BTAD"/>
</dbReference>
<dbReference type="PANTHER" id="PTHR47691:SF3">
    <property type="entry name" value="HTH-TYPE TRANSCRIPTIONAL REGULATOR RV0890C-RELATED"/>
    <property type="match status" value="1"/>
</dbReference>
<evidence type="ECO:0000256" key="2">
    <source>
        <dbReference type="ARBA" id="ARBA00023125"/>
    </source>
</evidence>
<feature type="domain" description="OmpR/PhoB-type" evidence="5">
    <location>
        <begin position="1"/>
        <end position="96"/>
    </location>
</feature>
<dbReference type="InterPro" id="IPR027417">
    <property type="entry name" value="P-loop_NTPase"/>
</dbReference>
<name>A0A1G7CGM5_9ACTN</name>
<evidence type="ECO:0000259" key="5">
    <source>
        <dbReference type="PROSITE" id="PS51755"/>
    </source>
</evidence>
<dbReference type="SUPFAM" id="SSF48452">
    <property type="entry name" value="TPR-like"/>
    <property type="match status" value="3"/>
</dbReference>
<evidence type="ECO:0000256" key="1">
    <source>
        <dbReference type="ARBA" id="ARBA00005820"/>
    </source>
</evidence>
<evidence type="ECO:0000313" key="7">
    <source>
        <dbReference type="Proteomes" id="UP000198949"/>
    </source>
</evidence>
<dbReference type="Pfam" id="PF00486">
    <property type="entry name" value="Trans_reg_C"/>
    <property type="match status" value="1"/>
</dbReference>
<accession>A0A1G7CGM5</accession>
<dbReference type="PROSITE" id="PS51755">
    <property type="entry name" value="OMPR_PHOB"/>
    <property type="match status" value="1"/>
</dbReference>
<dbReference type="InterPro" id="IPR016032">
    <property type="entry name" value="Sig_transdc_resp-reg_C-effctor"/>
</dbReference>
<dbReference type="GO" id="GO:0000160">
    <property type="term" value="P:phosphorelay signal transduction system"/>
    <property type="evidence" value="ECO:0007669"/>
    <property type="project" value="InterPro"/>
</dbReference>
<proteinExistence type="inferred from homology"/>
<dbReference type="InterPro" id="IPR036388">
    <property type="entry name" value="WH-like_DNA-bd_sf"/>
</dbReference>
<dbReference type="Gene3D" id="1.10.10.10">
    <property type="entry name" value="Winged helix-like DNA-binding domain superfamily/Winged helix DNA-binding domain"/>
    <property type="match status" value="1"/>
</dbReference>
<dbReference type="RefSeq" id="WP_091040093.1">
    <property type="nucleotide sequence ID" value="NZ_FNAD01000019.1"/>
</dbReference>
<evidence type="ECO:0000313" key="6">
    <source>
        <dbReference type="EMBL" id="SDE37836.1"/>
    </source>
</evidence>
<dbReference type="GO" id="GO:0003677">
    <property type="term" value="F:DNA binding"/>
    <property type="evidence" value="ECO:0007669"/>
    <property type="project" value="UniProtKB-UniRule"/>
</dbReference>
<keyword evidence="7" id="KW-1185">Reference proteome</keyword>
<evidence type="ECO:0000256" key="4">
    <source>
        <dbReference type="SAM" id="MobiDB-lite"/>
    </source>
</evidence>
<reference evidence="7" key="1">
    <citation type="submission" date="2016-10" db="EMBL/GenBank/DDBJ databases">
        <authorList>
            <person name="Varghese N."/>
            <person name="Submissions S."/>
        </authorList>
    </citation>
    <scope>NUCLEOTIDE SEQUENCE [LARGE SCALE GENOMIC DNA]</scope>
    <source>
        <strain evidence="7">CGMCC 4.3516</strain>
    </source>
</reference>
<dbReference type="AlphaFoldDB" id="A0A1G7CGM5"/>
<dbReference type="InterPro" id="IPR001867">
    <property type="entry name" value="OmpR/PhoB-type_DNA-bd"/>
</dbReference>
<sequence>MSLAADSLRVGVLGPLAVGSAEGPVEVAGARLRALLTRLARSAGQPVTAETLAAAVWPEDGPADPASAVRSLVTRLRRLLPPDAIASIPGGYRLDVEPDAVDALLFRRLASEGRFALRSGDCASARRLLADALDLWRGPALADTPDARSAIAALEEERLTALEDRAEAELAAASGEPAATGGSRSGPTGAPPHLSGATAEHAPAVAPRDPVAGTSSSVPDPSDIHALLPLLAEAAASHPLRERLHALLFRALRACGQSAEALSRYETLRHRLADELGADPGAELQAVHLLLLEPETPPTPPARNRGNLRSSFTSFVGRETEIGQITAALDASRLVTLRGPGGVGKTRLATTVASAAPVTTWIVELAPIADPDLVARAAAEAIGAFDNTFDDGESARRAPADTLDLLTETLAARPALLVLDNCEHVIDAAADLADQLLGRCPNLRILATSREPLAITGETVCQIGPLDPEAAVRLFTDRAAAARPESIVDDKDAVADLCDRLDGLPLAIELAAAKLRTLEFPQLAERLGDRFLLLTGGSRTALPRHQTLRAVVAWSWDLLDPAERELAEAASVFGGGISIEAAEWLGGSLETLTALADKSILQPSRAGRFLMLETLREFGQERLAEAGRLVKAHEAQAAYALDLAERAQPHLRSADQLVWMHRLEAERGNLLAGFHFAVGAGDADTAVRLSSAMCLYWLYTGARPEVSGWLETALAVPGPAPEDERVVVHGMAVVNRMLCGSFQADAVLADFELVVREAAPFPDHPLLVIAEPLFRMFIDDHDAGLAAIEARMSHPDPWVRAVMWMLRALLLEDRGEMTAMRVDLARAASGFRKVGDRFGLYHSLNWLAQIGLMFGDLEPAIEALEDSIALQRQLSPGATAVQTRTILASALMRQGRNAEARTALDAIVAEAEADGDDPSSARQALFAHLGLGDLARLEGRLEDAETHYAAAVWLREDSGGIVPPQWNALMSRARILTALAQGNAEEARRDLSLAVEQGMEALDMPVLAKVAVAAAALAAFEGDDTAAARLLGAADQLRGAPDRFDIDAAVLERGLRDRLGVVAYDAAVRAGRDLERDAALALLDRLRR</sequence>
<dbReference type="EMBL" id="FNAD01000019">
    <property type="protein sequence ID" value="SDE37836.1"/>
    <property type="molecule type" value="Genomic_DNA"/>
</dbReference>
<dbReference type="Pfam" id="PF13191">
    <property type="entry name" value="AAA_16"/>
    <property type="match status" value="1"/>
</dbReference>
<feature type="region of interest" description="Disordered" evidence="4">
    <location>
        <begin position="168"/>
        <end position="219"/>
    </location>
</feature>
<dbReference type="Gene3D" id="1.25.40.10">
    <property type="entry name" value="Tetratricopeptide repeat domain"/>
    <property type="match status" value="2"/>
</dbReference>
<dbReference type="PANTHER" id="PTHR47691">
    <property type="entry name" value="REGULATOR-RELATED"/>
    <property type="match status" value="1"/>
</dbReference>
<comment type="similarity">
    <text evidence="1">Belongs to the AfsR/DnrI/RedD regulatory family.</text>
</comment>
<dbReference type="InterPro" id="IPR041664">
    <property type="entry name" value="AAA_16"/>
</dbReference>
<dbReference type="SMART" id="SM00862">
    <property type="entry name" value="Trans_reg_C"/>
    <property type="match status" value="1"/>
</dbReference>
<protein>
    <submittedName>
        <fullName evidence="6">Predicted ATPase</fullName>
    </submittedName>
</protein>
<gene>
    <name evidence="6" type="ORF">SAMN05216270_119120</name>
</gene>
<dbReference type="Gene3D" id="3.40.50.300">
    <property type="entry name" value="P-loop containing nucleotide triphosphate hydrolases"/>
    <property type="match status" value="1"/>
</dbReference>
<feature type="DNA-binding region" description="OmpR/PhoB-type" evidence="3">
    <location>
        <begin position="1"/>
        <end position="96"/>
    </location>
</feature>
<dbReference type="CDD" id="cd15831">
    <property type="entry name" value="BTAD"/>
    <property type="match status" value="1"/>
</dbReference>